<dbReference type="Gene3D" id="1.10.10.1320">
    <property type="entry name" value="Anti-sigma factor, zinc-finger domain"/>
    <property type="match status" value="1"/>
</dbReference>
<feature type="transmembrane region" description="Helical" evidence="1">
    <location>
        <begin position="95"/>
        <end position="116"/>
    </location>
</feature>
<accession>A0A2P2C2V9</accession>
<keyword evidence="1" id="KW-1133">Transmembrane helix</keyword>
<keyword evidence="1" id="KW-0472">Membrane</keyword>
<evidence type="ECO:0008006" key="3">
    <source>
        <dbReference type="Google" id="ProtNLM"/>
    </source>
</evidence>
<keyword evidence="1" id="KW-0812">Transmembrane</keyword>
<sequence length="169" mass="17510">MMHLGTRVGALVDGQLGDAEAERAWAHVHTCATCRAAVEREGWIKRQLVGLSLADAGEAPAALKGSLCSPGAFARYPDHSDYVADQARGRRFGGLAAIGAGTVGAAMFGVLAFSAAPAQAPTIDRRVPPASLLSTPAATPTTRPGATEVTNRQVTHLMESVLAPWKLGL</sequence>
<evidence type="ECO:0000313" key="2">
    <source>
        <dbReference type="EMBL" id="CUR56324.1"/>
    </source>
</evidence>
<protein>
    <recommendedName>
        <fullName evidence="3">Zinc-finger domain-containing protein</fullName>
    </recommendedName>
</protein>
<gene>
    <name evidence="2" type="ORF">NOCA2330042</name>
</gene>
<evidence type="ECO:0000256" key="1">
    <source>
        <dbReference type="SAM" id="Phobius"/>
    </source>
</evidence>
<proteinExistence type="predicted"/>
<dbReference type="InterPro" id="IPR041916">
    <property type="entry name" value="Anti_sigma_zinc_sf"/>
</dbReference>
<organism evidence="2">
    <name type="scientific">metagenome</name>
    <dbReference type="NCBI Taxonomy" id="256318"/>
    <lineage>
        <taxon>unclassified sequences</taxon>
        <taxon>metagenomes</taxon>
    </lineage>
</organism>
<name>A0A2P2C2V9_9ZZZZ</name>
<dbReference type="EMBL" id="CZKA01000027">
    <property type="protein sequence ID" value="CUR56324.1"/>
    <property type="molecule type" value="Genomic_DNA"/>
</dbReference>
<dbReference type="AlphaFoldDB" id="A0A2P2C2V9"/>
<reference evidence="2" key="1">
    <citation type="submission" date="2015-08" db="EMBL/GenBank/DDBJ databases">
        <authorList>
            <person name="Babu N.S."/>
            <person name="Beckwith C.J."/>
            <person name="Beseler K.G."/>
            <person name="Brison A."/>
            <person name="Carone J.V."/>
            <person name="Caskin T.P."/>
            <person name="Diamond M."/>
            <person name="Durham M.E."/>
            <person name="Foxe J.M."/>
            <person name="Go M."/>
            <person name="Henderson B.A."/>
            <person name="Jones I.B."/>
            <person name="McGettigan J.A."/>
            <person name="Micheletti S.J."/>
            <person name="Nasrallah M.E."/>
            <person name="Ortiz D."/>
            <person name="Piller C.R."/>
            <person name="Privatt S.R."/>
            <person name="Schneider S.L."/>
            <person name="Sharp S."/>
            <person name="Smith T.C."/>
            <person name="Stanton J.D."/>
            <person name="Ullery H.E."/>
            <person name="Wilson R.J."/>
            <person name="Serrano M.G."/>
            <person name="Buck G."/>
            <person name="Lee V."/>
            <person name="Wang Y."/>
            <person name="Carvalho R."/>
            <person name="Voegtly L."/>
            <person name="Shi R."/>
            <person name="Duckworth R."/>
            <person name="Johnson A."/>
            <person name="Loviza R."/>
            <person name="Walstead R."/>
            <person name="Shah Z."/>
            <person name="Kiflezghi M."/>
            <person name="Wade K."/>
            <person name="Ball S.L."/>
            <person name="Bradley K.W."/>
            <person name="Asai D.J."/>
            <person name="Bowman C.A."/>
            <person name="Russell D.A."/>
            <person name="Pope W.H."/>
            <person name="Jacobs-Sera D."/>
            <person name="Hendrix R.W."/>
            <person name="Hatfull G.F."/>
        </authorList>
    </citation>
    <scope>NUCLEOTIDE SEQUENCE</scope>
</reference>